<keyword evidence="3" id="KW-1185">Reference proteome</keyword>
<comment type="caution">
    <text evidence="2">The sequence shown here is derived from an EMBL/GenBank/DDBJ whole genome shotgun (WGS) entry which is preliminary data.</text>
</comment>
<evidence type="ECO:0000313" key="3">
    <source>
        <dbReference type="Proteomes" id="UP000009009"/>
    </source>
</evidence>
<dbReference type="EMBL" id="AGVY01000194">
    <property type="protein sequence ID" value="EHN02676.1"/>
    <property type="molecule type" value="Genomic_DNA"/>
</dbReference>
<gene>
    <name evidence="2" type="ORF">VIN7_6825</name>
</gene>
<dbReference type="OrthoDB" id="3358017at2759"/>
<dbReference type="AlphaFoldDB" id="H0GU65"/>
<accession>H0GU65</accession>
<reference evidence="2 3" key="1">
    <citation type="journal article" date="2012" name="FEMS Yeast Res.">
        <title>The genome sequence of the wine yeast VIN7 reveals an allotriploid hybrid genome with Saccharomyces cerevisiae and Saccharomyces kudriavzevii origins.</title>
        <authorList>
            <person name="Borneman A.R."/>
            <person name="Desany B.A."/>
            <person name="Riches D."/>
            <person name="Affourtit J.P."/>
            <person name="Forgan A.H."/>
            <person name="Pretorius I.S."/>
            <person name="Egholm M."/>
            <person name="Chambers P.J."/>
        </authorList>
    </citation>
    <scope>NUCLEOTIDE SEQUENCE [LARGE SCALE GENOMIC DNA]</scope>
    <source>
        <strain evidence="2 3">VIN7</strain>
    </source>
</reference>
<proteinExistence type="predicted"/>
<protein>
    <submittedName>
        <fullName evidence="2">Pug1p</fullName>
    </submittedName>
</protein>
<dbReference type="HOGENOM" id="CLU_2134975_0_0_1"/>
<organism evidence="2 3">
    <name type="scientific">Saccharomyces cerevisiae x Saccharomyces kudriavzevii (strain VIN7)</name>
    <name type="common">Yeast</name>
    <dbReference type="NCBI Taxonomy" id="1095631"/>
    <lineage>
        <taxon>Eukaryota</taxon>
        <taxon>Fungi</taxon>
        <taxon>Dikarya</taxon>
        <taxon>Ascomycota</taxon>
        <taxon>Saccharomycotina</taxon>
        <taxon>Saccharomycetes</taxon>
        <taxon>Saccharomycetales</taxon>
        <taxon>Saccharomycetaceae</taxon>
        <taxon>Saccharomyces</taxon>
    </lineage>
</organism>
<evidence type="ECO:0000313" key="2">
    <source>
        <dbReference type="EMBL" id="EHN02676.1"/>
    </source>
</evidence>
<keyword evidence="1" id="KW-0812">Transmembrane</keyword>
<keyword evidence="1" id="KW-1133">Transmembrane helix</keyword>
<keyword evidence="1" id="KW-0472">Membrane</keyword>
<evidence type="ECO:0000256" key="1">
    <source>
        <dbReference type="SAM" id="Phobius"/>
    </source>
</evidence>
<name>H0GU65_SACCK</name>
<sequence>MSTDSDFVLYHYTPSKGAAIVFVVLFILMIVVYAVQTFNAARKASKIARYNSFEPSDDKIDDKTDDKTDDKSVIFKNNDYQKKIQSFVDSLCIYTFFHWFHHGVYWVYWQSII</sequence>
<dbReference type="PhylomeDB" id="H0GU65"/>
<feature type="transmembrane region" description="Helical" evidence="1">
    <location>
        <begin position="20"/>
        <end position="41"/>
    </location>
</feature>
<dbReference type="Proteomes" id="UP000009009">
    <property type="component" value="Unassembled WGS sequence"/>
</dbReference>